<proteinExistence type="predicted"/>
<dbReference type="PROSITE" id="PS51257">
    <property type="entry name" value="PROKAR_LIPOPROTEIN"/>
    <property type="match status" value="1"/>
</dbReference>
<evidence type="ECO:0000256" key="1">
    <source>
        <dbReference type="SAM" id="SignalP"/>
    </source>
</evidence>
<sequence>MKTLKIKFIGFLIAISAITACSVDDNNNNYCFYNGQMTSLEVTGPTTTTVNVPITLNVTFRVANSCGAFNRFVQTTTFPKNIVALVDYSGCQCTDTPSGSLTKPYTFTATAAGTYELRFLQENNLYITRTITVTE</sequence>
<reference evidence="2 3" key="1">
    <citation type="submission" date="2024-04" db="EMBL/GenBank/DDBJ databases">
        <title>Flavobacterium sp. DGU11 16S ribosomal RNA gene Genome sequencing and assembly.</title>
        <authorList>
            <person name="Park S."/>
        </authorList>
    </citation>
    <scope>NUCLEOTIDE SEQUENCE [LARGE SCALE GENOMIC DNA]</scope>
    <source>
        <strain evidence="2 3">DGU11</strain>
    </source>
</reference>
<evidence type="ECO:0008006" key="4">
    <source>
        <dbReference type="Google" id="ProtNLM"/>
    </source>
</evidence>
<gene>
    <name evidence="2" type="ORF">AAEO56_09095</name>
</gene>
<dbReference type="EMBL" id="JBBYHR010000004">
    <property type="protein sequence ID" value="MEL1244414.1"/>
    <property type="molecule type" value="Genomic_DNA"/>
</dbReference>
<keyword evidence="1" id="KW-0732">Signal</keyword>
<organism evidence="2 3">
    <name type="scientific">Flavobacterium arundinis</name>
    <dbReference type="NCBI Taxonomy" id="3139143"/>
    <lineage>
        <taxon>Bacteria</taxon>
        <taxon>Pseudomonadati</taxon>
        <taxon>Bacteroidota</taxon>
        <taxon>Flavobacteriia</taxon>
        <taxon>Flavobacteriales</taxon>
        <taxon>Flavobacteriaceae</taxon>
        <taxon>Flavobacterium</taxon>
    </lineage>
</organism>
<name>A0ABU9HW65_9FLAO</name>
<dbReference type="RefSeq" id="WP_341696731.1">
    <property type="nucleotide sequence ID" value="NZ_JBBYHR010000004.1"/>
</dbReference>
<dbReference type="Proteomes" id="UP001464555">
    <property type="component" value="Unassembled WGS sequence"/>
</dbReference>
<accession>A0ABU9HW65</accession>
<comment type="caution">
    <text evidence="2">The sequence shown here is derived from an EMBL/GenBank/DDBJ whole genome shotgun (WGS) entry which is preliminary data.</text>
</comment>
<feature type="chain" id="PRO_5047181929" description="GOLD domain-containing protein" evidence="1">
    <location>
        <begin position="23"/>
        <end position="135"/>
    </location>
</feature>
<evidence type="ECO:0000313" key="2">
    <source>
        <dbReference type="EMBL" id="MEL1244414.1"/>
    </source>
</evidence>
<protein>
    <recommendedName>
        <fullName evidence="4">GOLD domain-containing protein</fullName>
    </recommendedName>
</protein>
<feature type="signal peptide" evidence="1">
    <location>
        <begin position="1"/>
        <end position="22"/>
    </location>
</feature>
<keyword evidence="3" id="KW-1185">Reference proteome</keyword>
<evidence type="ECO:0000313" key="3">
    <source>
        <dbReference type="Proteomes" id="UP001464555"/>
    </source>
</evidence>